<organism evidence="2 3">
    <name type="scientific">Marasmius crinis-equi</name>
    <dbReference type="NCBI Taxonomy" id="585013"/>
    <lineage>
        <taxon>Eukaryota</taxon>
        <taxon>Fungi</taxon>
        <taxon>Dikarya</taxon>
        <taxon>Basidiomycota</taxon>
        <taxon>Agaricomycotina</taxon>
        <taxon>Agaricomycetes</taxon>
        <taxon>Agaricomycetidae</taxon>
        <taxon>Agaricales</taxon>
        <taxon>Marasmiineae</taxon>
        <taxon>Marasmiaceae</taxon>
        <taxon>Marasmius</taxon>
    </lineage>
</organism>
<evidence type="ECO:0000313" key="2">
    <source>
        <dbReference type="EMBL" id="KAL0567568.1"/>
    </source>
</evidence>
<dbReference type="PANTHER" id="PTHR10742:SF342">
    <property type="entry name" value="AMINE OXIDASE"/>
    <property type="match status" value="1"/>
</dbReference>
<feature type="domain" description="Amine oxidase" evidence="1">
    <location>
        <begin position="54"/>
        <end position="154"/>
    </location>
</feature>
<dbReference type="Proteomes" id="UP001465976">
    <property type="component" value="Unassembled WGS sequence"/>
</dbReference>
<accession>A0ABR3EXC0</accession>
<comment type="caution">
    <text evidence="2">The sequence shown here is derived from an EMBL/GenBank/DDBJ whole genome shotgun (WGS) entry which is preliminary data.</text>
</comment>
<dbReference type="SUPFAM" id="SSF51905">
    <property type="entry name" value="FAD/NAD(P)-binding domain"/>
    <property type="match status" value="1"/>
</dbReference>
<dbReference type="Pfam" id="PF01593">
    <property type="entry name" value="Amino_oxidase"/>
    <property type="match status" value="1"/>
</dbReference>
<dbReference type="InterPro" id="IPR036188">
    <property type="entry name" value="FAD/NAD-bd_sf"/>
</dbReference>
<dbReference type="InterPro" id="IPR002937">
    <property type="entry name" value="Amino_oxidase"/>
</dbReference>
<keyword evidence="3" id="KW-1185">Reference proteome</keyword>
<sequence length="217" mass="24344">MSLSSTPSARSHVVRNLFQNYLNSQSLPVPTVLPLRVKSPIPELPICIIGAGCAGLYAALLLDSLGIPYEILEFNDRIGGRIYTHRFNGSTGLDAPIGDPARYDYVDMGAMRYPKIPSMKLVFDLFERLGMVEDGLLIEYKYDSENTFETYNGIRRRVRRRRPAGDDSEREFDVFKVSKSNGGPVPDDLVRRGADNVAAEAFKPFVQKFEEEDFPTA</sequence>
<dbReference type="PANTHER" id="PTHR10742">
    <property type="entry name" value="FLAVIN MONOAMINE OXIDASE"/>
    <property type="match status" value="1"/>
</dbReference>
<protein>
    <recommendedName>
        <fullName evidence="1">Amine oxidase domain-containing protein</fullName>
    </recommendedName>
</protein>
<proteinExistence type="predicted"/>
<evidence type="ECO:0000313" key="3">
    <source>
        <dbReference type="Proteomes" id="UP001465976"/>
    </source>
</evidence>
<name>A0ABR3EXC0_9AGAR</name>
<gene>
    <name evidence="2" type="ORF">V5O48_014428</name>
</gene>
<dbReference type="EMBL" id="JBAHYK010001555">
    <property type="protein sequence ID" value="KAL0567568.1"/>
    <property type="molecule type" value="Genomic_DNA"/>
</dbReference>
<dbReference type="InterPro" id="IPR050281">
    <property type="entry name" value="Flavin_monoamine_oxidase"/>
</dbReference>
<reference evidence="2 3" key="1">
    <citation type="submission" date="2024-02" db="EMBL/GenBank/DDBJ databases">
        <title>A draft genome for the cacao thread blight pathogen Marasmius crinis-equi.</title>
        <authorList>
            <person name="Cohen S.P."/>
            <person name="Baruah I.K."/>
            <person name="Amoako-Attah I."/>
            <person name="Bukari Y."/>
            <person name="Meinhardt L.W."/>
            <person name="Bailey B.A."/>
        </authorList>
    </citation>
    <scope>NUCLEOTIDE SEQUENCE [LARGE SCALE GENOMIC DNA]</scope>
    <source>
        <strain evidence="2 3">GH-76</strain>
    </source>
</reference>
<dbReference type="Gene3D" id="3.90.660.10">
    <property type="match status" value="1"/>
</dbReference>
<evidence type="ECO:0000259" key="1">
    <source>
        <dbReference type="Pfam" id="PF01593"/>
    </source>
</evidence>
<dbReference type="Gene3D" id="3.50.50.60">
    <property type="entry name" value="FAD/NAD(P)-binding domain"/>
    <property type="match status" value="1"/>
</dbReference>